<name>A0A4Y2F206_ARAVE</name>
<evidence type="ECO:0000313" key="2">
    <source>
        <dbReference type="Proteomes" id="UP000499080"/>
    </source>
</evidence>
<dbReference type="EMBL" id="BGPR01000763">
    <property type="protein sequence ID" value="GBM34558.1"/>
    <property type="molecule type" value="Genomic_DNA"/>
</dbReference>
<gene>
    <name evidence="1" type="ORF">AVEN_77523_1</name>
</gene>
<sequence>MAANVCYSKTDAEYLPGSDEFDSDSDTDLSNYETDDEEIEARHMADWKIVSYPFVFERQTPLVMKDRDYILHPAVDFDENASSLECFESFVPPNVAKNLCTWTNEKAGKYFIVEGCLCNEITWTFMERAHYI</sequence>
<evidence type="ECO:0000313" key="1">
    <source>
        <dbReference type="EMBL" id="GBM34558.1"/>
    </source>
</evidence>
<keyword evidence="2" id="KW-1185">Reference proteome</keyword>
<comment type="caution">
    <text evidence="1">The sequence shown here is derived from an EMBL/GenBank/DDBJ whole genome shotgun (WGS) entry which is preliminary data.</text>
</comment>
<protein>
    <recommendedName>
        <fullName evidence="3">PiggyBac transposable element-derived protein domain-containing protein</fullName>
    </recommendedName>
</protein>
<proteinExistence type="predicted"/>
<accession>A0A4Y2F206</accession>
<dbReference type="AlphaFoldDB" id="A0A4Y2F206"/>
<evidence type="ECO:0008006" key="3">
    <source>
        <dbReference type="Google" id="ProtNLM"/>
    </source>
</evidence>
<dbReference type="Proteomes" id="UP000499080">
    <property type="component" value="Unassembled WGS sequence"/>
</dbReference>
<reference evidence="1 2" key="1">
    <citation type="journal article" date="2019" name="Sci. Rep.">
        <title>Orb-weaving spider Araneus ventricosus genome elucidates the spidroin gene catalogue.</title>
        <authorList>
            <person name="Kono N."/>
            <person name="Nakamura H."/>
            <person name="Ohtoshi R."/>
            <person name="Moran D.A.P."/>
            <person name="Shinohara A."/>
            <person name="Yoshida Y."/>
            <person name="Fujiwara M."/>
            <person name="Mori M."/>
            <person name="Tomita M."/>
            <person name="Arakawa K."/>
        </authorList>
    </citation>
    <scope>NUCLEOTIDE SEQUENCE [LARGE SCALE GENOMIC DNA]</scope>
</reference>
<organism evidence="1 2">
    <name type="scientific">Araneus ventricosus</name>
    <name type="common">Orbweaver spider</name>
    <name type="synonym">Epeira ventricosa</name>
    <dbReference type="NCBI Taxonomy" id="182803"/>
    <lineage>
        <taxon>Eukaryota</taxon>
        <taxon>Metazoa</taxon>
        <taxon>Ecdysozoa</taxon>
        <taxon>Arthropoda</taxon>
        <taxon>Chelicerata</taxon>
        <taxon>Arachnida</taxon>
        <taxon>Araneae</taxon>
        <taxon>Araneomorphae</taxon>
        <taxon>Entelegynae</taxon>
        <taxon>Araneoidea</taxon>
        <taxon>Araneidae</taxon>
        <taxon>Araneus</taxon>
    </lineage>
</organism>